<dbReference type="Proteomes" id="UP000268096">
    <property type="component" value="Unassembled WGS sequence"/>
</dbReference>
<comment type="caution">
    <text evidence="1">The sequence shown here is derived from an EMBL/GenBank/DDBJ whole genome shotgun (WGS) entry which is preliminary data.</text>
</comment>
<evidence type="ECO:0000313" key="1">
    <source>
        <dbReference type="EMBL" id="RMT50000.1"/>
    </source>
</evidence>
<organism evidence="1 2">
    <name type="scientific">Pseudomonas syringae pv. solidagae</name>
    <dbReference type="NCBI Taxonomy" id="264458"/>
    <lineage>
        <taxon>Bacteria</taxon>
        <taxon>Pseudomonadati</taxon>
        <taxon>Pseudomonadota</taxon>
        <taxon>Gammaproteobacteria</taxon>
        <taxon>Pseudomonadales</taxon>
        <taxon>Pseudomonadaceae</taxon>
        <taxon>Pseudomonas</taxon>
        <taxon>Pseudomonas syringae</taxon>
    </lineage>
</organism>
<proteinExistence type="predicted"/>
<evidence type="ECO:0000313" key="2">
    <source>
        <dbReference type="Proteomes" id="UP000268096"/>
    </source>
</evidence>
<sequence length="232" mass="25113">MGSQPYRYAFGGGVMNNVNEGLRIIADDRHALVINELGMVNVETLITGERPPSTMDFLCMASTLELIQTVLVKKGNPTPERLFDAQAAGADRGQTFHALRASGIAMRVLGDVGRRAVLGAGQFGRGEVDYRPGFWLHPELVLPLARWIASRQVPPRKTPLIAFLEKHLPSAANGQAAAPIPAQEVTAAFAGEVNAKELEDLRIVDRMMISDGVSASERTEVLRARIDSMQGA</sequence>
<protein>
    <submittedName>
        <fullName evidence="1">Uncharacterized protein</fullName>
    </submittedName>
</protein>
<name>A0A0N8SS56_PSESX</name>
<accession>A0A0N8SS56</accession>
<dbReference type="AlphaFoldDB" id="A0A0N8SS56"/>
<gene>
    <name evidence="1" type="ORF">ALP48_03069</name>
</gene>
<dbReference type="EMBL" id="RBTH01000061">
    <property type="protein sequence ID" value="RMT50000.1"/>
    <property type="molecule type" value="Genomic_DNA"/>
</dbReference>
<reference evidence="1 2" key="1">
    <citation type="submission" date="2018-08" db="EMBL/GenBank/DDBJ databases">
        <title>Recombination of ecologically and evolutionarily significant loci maintains genetic cohesion in the Pseudomonas syringae species complex.</title>
        <authorList>
            <person name="Dillon M."/>
            <person name="Thakur S."/>
            <person name="Almeida R.N.D."/>
            <person name="Weir B.S."/>
            <person name="Guttman D.S."/>
        </authorList>
    </citation>
    <scope>NUCLEOTIDE SEQUENCE [LARGE SCALE GENOMIC DNA]</scope>
    <source>
        <strain evidence="1 2">ICMP 16926</strain>
    </source>
</reference>